<evidence type="ECO:0000313" key="1">
    <source>
        <dbReference type="EMBL" id="MCY0092782.1"/>
    </source>
</evidence>
<dbReference type="RefSeq" id="WP_267610750.1">
    <property type="nucleotide sequence ID" value="NZ_JAOVZQ010000001.1"/>
</dbReference>
<dbReference type="EMBL" id="JAOVZQ010000001">
    <property type="protein sequence ID" value="MCY0092782.1"/>
    <property type="molecule type" value="Genomic_DNA"/>
</dbReference>
<comment type="caution">
    <text evidence="1">The sequence shown here is derived from an EMBL/GenBank/DDBJ whole genome shotgun (WGS) entry which is preliminary data.</text>
</comment>
<protein>
    <recommendedName>
        <fullName evidence="3">Molecular chaperone DnaJ</fullName>
    </recommendedName>
</protein>
<gene>
    <name evidence="1" type="ORF">OEG82_01810</name>
</gene>
<keyword evidence="2" id="KW-1185">Reference proteome</keyword>
<evidence type="ECO:0000313" key="2">
    <source>
        <dbReference type="Proteomes" id="UP001081283"/>
    </source>
</evidence>
<evidence type="ECO:0008006" key="3">
    <source>
        <dbReference type="Google" id="ProtNLM"/>
    </source>
</evidence>
<accession>A0ABT3YA69</accession>
<name>A0ABT3YA69_9HYPH</name>
<organism evidence="1 2">
    <name type="scientific">Hoeflea ulvae</name>
    <dbReference type="NCBI Taxonomy" id="2983764"/>
    <lineage>
        <taxon>Bacteria</taxon>
        <taxon>Pseudomonadati</taxon>
        <taxon>Pseudomonadota</taxon>
        <taxon>Alphaproteobacteria</taxon>
        <taxon>Hyphomicrobiales</taxon>
        <taxon>Rhizobiaceae</taxon>
        <taxon>Hoeflea</taxon>
    </lineage>
</organism>
<dbReference type="Proteomes" id="UP001081283">
    <property type="component" value="Unassembled WGS sequence"/>
</dbReference>
<reference evidence="1" key="1">
    <citation type="submission" date="2022-10" db="EMBL/GenBank/DDBJ databases">
        <title>Hoeflea sp. J2-29, isolated from marine algae.</title>
        <authorList>
            <person name="Kristyanto S."/>
            <person name="Kim J.M."/>
            <person name="Jeon C.O."/>
        </authorList>
    </citation>
    <scope>NUCLEOTIDE SEQUENCE</scope>
    <source>
        <strain evidence="1">J2-29</strain>
    </source>
</reference>
<sequence>MRNLLAIFAGLGLLLATFAGIALALVLGVVAAGTIAIARLSGRFQPAMAKASSTTRRPGTEAQYRVWNDGRGTIIDM</sequence>
<proteinExistence type="predicted"/>